<dbReference type="OrthoDB" id="910577at2759"/>
<organism evidence="1 2">
    <name type="scientific">Handroanthus impetiginosus</name>
    <dbReference type="NCBI Taxonomy" id="429701"/>
    <lineage>
        <taxon>Eukaryota</taxon>
        <taxon>Viridiplantae</taxon>
        <taxon>Streptophyta</taxon>
        <taxon>Embryophyta</taxon>
        <taxon>Tracheophyta</taxon>
        <taxon>Spermatophyta</taxon>
        <taxon>Magnoliopsida</taxon>
        <taxon>eudicotyledons</taxon>
        <taxon>Gunneridae</taxon>
        <taxon>Pentapetalae</taxon>
        <taxon>asterids</taxon>
        <taxon>lamiids</taxon>
        <taxon>Lamiales</taxon>
        <taxon>Bignoniaceae</taxon>
        <taxon>Crescentiina</taxon>
        <taxon>Tabebuia alliance</taxon>
        <taxon>Handroanthus</taxon>
    </lineage>
</organism>
<keyword evidence="2" id="KW-1185">Reference proteome</keyword>
<evidence type="ECO:0000313" key="1">
    <source>
        <dbReference type="EMBL" id="PIN05694.1"/>
    </source>
</evidence>
<dbReference type="Proteomes" id="UP000231279">
    <property type="component" value="Unassembled WGS sequence"/>
</dbReference>
<evidence type="ECO:0000313" key="2">
    <source>
        <dbReference type="Proteomes" id="UP000231279"/>
    </source>
</evidence>
<accession>A0A2G9GK71</accession>
<dbReference type="AlphaFoldDB" id="A0A2G9GK71"/>
<gene>
    <name evidence="1" type="ORF">CDL12_21765</name>
</gene>
<reference evidence="2" key="1">
    <citation type="journal article" date="2018" name="Gigascience">
        <title>Genome assembly of the Pink Ipe (Handroanthus impetiginosus, Bignoniaceae), a highly valued, ecologically keystone Neotropical timber forest tree.</title>
        <authorList>
            <person name="Silva-Junior O.B."/>
            <person name="Grattapaglia D."/>
            <person name="Novaes E."/>
            <person name="Collevatti R.G."/>
        </authorList>
    </citation>
    <scope>NUCLEOTIDE SEQUENCE [LARGE SCALE GENOMIC DNA]</scope>
    <source>
        <strain evidence="2">cv. UFG-1</strain>
    </source>
</reference>
<proteinExistence type="predicted"/>
<protein>
    <submittedName>
        <fullName evidence="1">Uncharacterized protein</fullName>
    </submittedName>
</protein>
<dbReference type="EMBL" id="NKXS01004654">
    <property type="protein sequence ID" value="PIN05694.1"/>
    <property type="molecule type" value="Genomic_DNA"/>
</dbReference>
<sequence>MVSTPIADRYARPWPQLANLFYMKKWSREVHLSKTLKVWILLAVHHQHSNELIHHQQLNSSDGGSRQLSTEDFSFPTLSHRIIQEKARLGDVLQFVGEFQYIKVHWEWTKDIYNTVYALLFTYDQNSEVMKTFFEVWCPLINTLLTSFGEFFKELIGVDQMNNRFIPRSCKYLFHAYYLFRKSAIGIF</sequence>
<comment type="caution">
    <text evidence="1">The sequence shown here is derived from an EMBL/GenBank/DDBJ whole genome shotgun (WGS) entry which is preliminary data.</text>
</comment>
<name>A0A2G9GK71_9LAMI</name>